<dbReference type="Proteomes" id="UP001500420">
    <property type="component" value="Unassembled WGS sequence"/>
</dbReference>
<comment type="caution">
    <text evidence="1">The sequence shown here is derived from an EMBL/GenBank/DDBJ whole genome shotgun (WGS) entry which is preliminary data.</text>
</comment>
<dbReference type="AlphaFoldDB" id="A0AAV3T7K3"/>
<reference evidence="1 2" key="1">
    <citation type="journal article" date="2019" name="Int. J. Syst. Evol. Microbiol.">
        <title>The Global Catalogue of Microorganisms (GCM) 10K type strain sequencing project: providing services to taxonomists for standard genome sequencing and annotation.</title>
        <authorList>
            <consortium name="The Broad Institute Genomics Platform"/>
            <consortium name="The Broad Institute Genome Sequencing Center for Infectious Disease"/>
            <person name="Wu L."/>
            <person name="Ma J."/>
        </authorList>
    </citation>
    <scope>NUCLEOTIDE SEQUENCE [LARGE SCALE GENOMIC DNA]</scope>
    <source>
        <strain evidence="1 2">JCM 16328</strain>
    </source>
</reference>
<proteinExistence type="predicted"/>
<accession>A0AAV3T7K3</accession>
<gene>
    <name evidence="1" type="ORF">GCM10009020_08880</name>
</gene>
<organism evidence="1 2">
    <name type="scientific">Natronoarchaeum mannanilyticum</name>
    <dbReference type="NCBI Taxonomy" id="926360"/>
    <lineage>
        <taxon>Archaea</taxon>
        <taxon>Methanobacteriati</taxon>
        <taxon>Methanobacteriota</taxon>
        <taxon>Stenosarchaea group</taxon>
        <taxon>Halobacteria</taxon>
        <taxon>Halobacteriales</taxon>
        <taxon>Natronoarchaeaceae</taxon>
    </lineage>
</organism>
<protein>
    <submittedName>
        <fullName evidence="1">Uncharacterized protein</fullName>
    </submittedName>
</protein>
<evidence type="ECO:0000313" key="2">
    <source>
        <dbReference type="Proteomes" id="UP001500420"/>
    </source>
</evidence>
<evidence type="ECO:0000313" key="1">
    <source>
        <dbReference type="EMBL" id="GAA0665933.1"/>
    </source>
</evidence>
<dbReference type="EMBL" id="BAAADV010000001">
    <property type="protein sequence ID" value="GAA0665933.1"/>
    <property type="molecule type" value="Genomic_DNA"/>
</dbReference>
<keyword evidence="2" id="KW-1185">Reference proteome</keyword>
<sequence length="73" mass="8360">MKPVQPPVPEENDEELRDALVRIDRLERRVAKLERRVAATTPDGWECTVCGRGWVTARGGVLACNRCSYRRHL</sequence>
<name>A0AAV3T7K3_9EURY</name>